<feature type="domain" description="Receptor ligand binding region" evidence="8">
    <location>
        <begin position="85"/>
        <end position="443"/>
    </location>
</feature>
<proteinExistence type="predicted"/>
<dbReference type="Pfam" id="PF01094">
    <property type="entry name" value="ANF_receptor"/>
    <property type="match status" value="1"/>
</dbReference>
<dbReference type="Ensembl" id="ENSPMRT00000021227.1">
    <property type="protein sequence ID" value="ENSPMRP00000019991.1"/>
    <property type="gene ID" value="ENSPMRG00000013028.1"/>
</dbReference>
<evidence type="ECO:0000256" key="5">
    <source>
        <dbReference type="ARBA" id="ARBA00023170"/>
    </source>
</evidence>
<feature type="chain" id="PRO_5025469757" description="Receptor ligand binding region domain-containing protein" evidence="7">
    <location>
        <begin position="18"/>
        <end position="462"/>
    </location>
</feature>
<protein>
    <recommendedName>
        <fullName evidence="8">Receptor ligand binding region domain-containing protein</fullName>
    </recommendedName>
</protein>
<dbReference type="AlphaFoldDB" id="A0A670J6Y3"/>
<evidence type="ECO:0000313" key="10">
    <source>
        <dbReference type="Proteomes" id="UP000472272"/>
    </source>
</evidence>
<keyword evidence="7" id="KW-0732">Signal</keyword>
<evidence type="ECO:0000256" key="7">
    <source>
        <dbReference type="SAM" id="SignalP"/>
    </source>
</evidence>
<dbReference type="Gene3D" id="3.40.50.2300">
    <property type="match status" value="2"/>
</dbReference>
<sequence length="462" mass="52725">MLLCLLLLSNMVCKVNTIKCARNSAVYIPHEWYESGDLLIGGVATHINYIFPKLLFNEHPPQFWVDVPFDFICSMVTKFYQHVLSLAFAVDKINENPKILPNITLGFHIYDSYAKAGLTYRATLDLLFKSHQFVPNYRCDIRENVIGVIGGLSSDISSCMADILGLYKIPQISFGSFQPTLNYPAHFISFYRMVPNEDLQYQGIIELFQHFKWKWVGLIAQDDEGGERFLSKKTMHLSSNARELIDNIRFKMPAFISSKASAVLIYGESAAITFTGNIIAASRIMQVIFSQHRSRAKVWITTAQIDFPLYRWQSLITTDIQTFHGAISFAVHSEEIQDFKYFLRGVYPNWAKEDGFIKDFWQQAFGCSFSNSTVSTITGKICTEEEMLESLPTPYFETSMTGHSYSIYNAVYALAHALHITYSAKASHKEVRGSLSPQNMEAWQVLIYLKAYVQLVYKSLID</sequence>
<evidence type="ECO:0000256" key="3">
    <source>
        <dbReference type="ARBA" id="ARBA00022989"/>
    </source>
</evidence>
<dbReference type="GO" id="GO:0004930">
    <property type="term" value="F:G protein-coupled receptor activity"/>
    <property type="evidence" value="ECO:0007669"/>
    <property type="project" value="InterPro"/>
</dbReference>
<evidence type="ECO:0000256" key="4">
    <source>
        <dbReference type="ARBA" id="ARBA00023136"/>
    </source>
</evidence>
<organism evidence="9 10">
    <name type="scientific">Podarcis muralis</name>
    <name type="common">Wall lizard</name>
    <name type="synonym">Lacerta muralis</name>
    <dbReference type="NCBI Taxonomy" id="64176"/>
    <lineage>
        <taxon>Eukaryota</taxon>
        <taxon>Metazoa</taxon>
        <taxon>Chordata</taxon>
        <taxon>Craniata</taxon>
        <taxon>Vertebrata</taxon>
        <taxon>Euteleostomi</taxon>
        <taxon>Lepidosauria</taxon>
        <taxon>Squamata</taxon>
        <taxon>Bifurcata</taxon>
        <taxon>Unidentata</taxon>
        <taxon>Episquamata</taxon>
        <taxon>Laterata</taxon>
        <taxon>Lacertibaenia</taxon>
        <taxon>Lacertidae</taxon>
        <taxon>Podarcis</taxon>
    </lineage>
</organism>
<dbReference type="InterPro" id="IPR000068">
    <property type="entry name" value="GPCR_3_Ca_sens_rcpt-rel"/>
</dbReference>
<keyword evidence="4" id="KW-0472">Membrane</keyword>
<dbReference type="PRINTS" id="PR00248">
    <property type="entry name" value="GPCRMGR"/>
</dbReference>
<dbReference type="GO" id="GO:0005886">
    <property type="term" value="C:plasma membrane"/>
    <property type="evidence" value="ECO:0007669"/>
    <property type="project" value="TreeGrafter"/>
</dbReference>
<evidence type="ECO:0000259" key="8">
    <source>
        <dbReference type="Pfam" id="PF01094"/>
    </source>
</evidence>
<evidence type="ECO:0000256" key="1">
    <source>
        <dbReference type="ARBA" id="ARBA00004141"/>
    </source>
</evidence>
<dbReference type="PANTHER" id="PTHR24061:SF599">
    <property type="entry name" value="G-PROTEIN COUPLED RECEPTORS FAMILY 3 PROFILE DOMAIN-CONTAINING PROTEIN"/>
    <property type="match status" value="1"/>
</dbReference>
<accession>A0A670J6Y3</accession>
<comment type="subcellular location">
    <subcellularLocation>
        <location evidence="1">Membrane</location>
        <topology evidence="1">Multi-pass membrane protein</topology>
    </subcellularLocation>
</comment>
<keyword evidence="2" id="KW-0812">Transmembrane</keyword>
<evidence type="ECO:0000313" key="9">
    <source>
        <dbReference type="Ensembl" id="ENSPMRP00000019991.1"/>
    </source>
</evidence>
<dbReference type="OMA" id="VESENHM"/>
<reference evidence="9" key="2">
    <citation type="submission" date="2025-08" db="UniProtKB">
        <authorList>
            <consortium name="Ensembl"/>
        </authorList>
    </citation>
    <scope>IDENTIFICATION</scope>
</reference>
<dbReference type="Proteomes" id="UP000472272">
    <property type="component" value="Chromosome 13"/>
</dbReference>
<evidence type="ECO:0000256" key="2">
    <source>
        <dbReference type="ARBA" id="ARBA00022692"/>
    </source>
</evidence>
<keyword evidence="10" id="KW-1185">Reference proteome</keyword>
<reference evidence="9" key="3">
    <citation type="submission" date="2025-09" db="UniProtKB">
        <authorList>
            <consortium name="Ensembl"/>
        </authorList>
    </citation>
    <scope>IDENTIFICATION</scope>
</reference>
<evidence type="ECO:0000256" key="6">
    <source>
        <dbReference type="ARBA" id="ARBA00023180"/>
    </source>
</evidence>
<dbReference type="InterPro" id="IPR000337">
    <property type="entry name" value="GPCR_3"/>
</dbReference>
<dbReference type="InterPro" id="IPR028082">
    <property type="entry name" value="Peripla_BP_I"/>
</dbReference>
<keyword evidence="3" id="KW-1133">Transmembrane helix</keyword>
<dbReference type="InterPro" id="IPR001828">
    <property type="entry name" value="ANF_lig-bd_rcpt"/>
</dbReference>
<dbReference type="PANTHER" id="PTHR24061">
    <property type="entry name" value="CALCIUM-SENSING RECEPTOR-RELATED"/>
    <property type="match status" value="1"/>
</dbReference>
<name>A0A670J6Y3_PODMU</name>
<dbReference type="SUPFAM" id="SSF53822">
    <property type="entry name" value="Periplasmic binding protein-like I"/>
    <property type="match status" value="1"/>
</dbReference>
<dbReference type="GeneTree" id="ENSGT00950000182788"/>
<keyword evidence="5" id="KW-0675">Receptor</keyword>
<feature type="signal peptide" evidence="7">
    <location>
        <begin position="1"/>
        <end position="17"/>
    </location>
</feature>
<reference evidence="9 10" key="1">
    <citation type="journal article" date="2019" name="Proc. Natl. Acad. Sci. U.S.A.">
        <title>Regulatory changes in pterin and carotenoid genes underlie balanced color polymorphisms in the wall lizard.</title>
        <authorList>
            <person name="Andrade P."/>
            <person name="Pinho C."/>
            <person name="Perez I de Lanuza G."/>
            <person name="Afonso S."/>
            <person name="Brejcha J."/>
            <person name="Rubin C.J."/>
            <person name="Wallerman O."/>
            <person name="Pereira P."/>
            <person name="Sabatino S.J."/>
            <person name="Bellati A."/>
            <person name="Pellitteri-Rosa D."/>
            <person name="Bosakova Z."/>
            <person name="Bunikis I."/>
            <person name="Carretero M.A."/>
            <person name="Feiner N."/>
            <person name="Marsik P."/>
            <person name="Pauperio F."/>
            <person name="Salvi D."/>
            <person name="Soler L."/>
            <person name="While G.M."/>
            <person name="Uller T."/>
            <person name="Font E."/>
            <person name="Andersson L."/>
            <person name="Carneiro M."/>
        </authorList>
    </citation>
    <scope>NUCLEOTIDE SEQUENCE</scope>
</reference>
<keyword evidence="6" id="KW-0325">Glycoprotein</keyword>